<proteinExistence type="predicted"/>
<dbReference type="Gene3D" id="3.10.350.10">
    <property type="entry name" value="LysM domain"/>
    <property type="match status" value="1"/>
</dbReference>
<evidence type="ECO:0000259" key="1">
    <source>
        <dbReference type="PROSITE" id="PS51782"/>
    </source>
</evidence>
<dbReference type="PROSITE" id="PS51782">
    <property type="entry name" value="LYSM"/>
    <property type="match status" value="1"/>
</dbReference>
<dbReference type="EMBL" id="BK015995">
    <property type="protein sequence ID" value="DAF88784.1"/>
    <property type="molecule type" value="Genomic_DNA"/>
</dbReference>
<evidence type="ECO:0000313" key="2">
    <source>
        <dbReference type="EMBL" id="DAF88784.1"/>
    </source>
</evidence>
<accession>A0A8S5U2V2</accession>
<feature type="domain" description="LysM" evidence="1">
    <location>
        <begin position="169"/>
        <end position="216"/>
    </location>
</feature>
<dbReference type="Pfam" id="PF01476">
    <property type="entry name" value="LysM"/>
    <property type="match status" value="1"/>
</dbReference>
<organism evidence="2">
    <name type="scientific">Myoviridae sp. ctQdF5</name>
    <dbReference type="NCBI Taxonomy" id="2825101"/>
    <lineage>
        <taxon>Viruses</taxon>
        <taxon>Duplodnaviria</taxon>
        <taxon>Heunggongvirae</taxon>
        <taxon>Uroviricota</taxon>
        <taxon>Caudoviricetes</taxon>
    </lineage>
</organism>
<reference evidence="2" key="1">
    <citation type="journal article" date="2021" name="Proc. Natl. Acad. Sci. U.S.A.">
        <title>A Catalog of Tens of Thousands of Viruses from Human Metagenomes Reveals Hidden Associations with Chronic Diseases.</title>
        <authorList>
            <person name="Tisza M.J."/>
            <person name="Buck C.B."/>
        </authorList>
    </citation>
    <scope>NUCLEOTIDE SEQUENCE</scope>
    <source>
        <strain evidence="2">CtQdF5</strain>
    </source>
</reference>
<dbReference type="InterPro" id="IPR018392">
    <property type="entry name" value="LysM"/>
</dbReference>
<sequence>MKKTRAILLKDTSGNSIEFNINPESITISDSRSNIKENIDALGDVCFPGKRGLRTVSIATFLPERHSRFRRKGSQASELSLLEKWISKDIILRVVISKPTVNFKAILDSKDITVKEGSLDVYVDLKLTEVKDIEVQSVDSISIFKKEENTQNEVKLSDRPAENAPKAGQIEIVNSKTTLYGLAKKYYGKGEDWEKIADANGGVDPKKLKEGMQLLIP</sequence>
<protein>
    <submittedName>
        <fullName evidence="2">Tail assembly protein</fullName>
    </submittedName>
</protein>
<name>A0A8S5U2V2_9CAUD</name>
<dbReference type="CDD" id="cd00118">
    <property type="entry name" value="LysM"/>
    <property type="match status" value="1"/>
</dbReference>
<dbReference type="InterPro" id="IPR036779">
    <property type="entry name" value="LysM_dom_sf"/>
</dbReference>
<dbReference type="SMART" id="SM00257">
    <property type="entry name" value="LysM"/>
    <property type="match status" value="1"/>
</dbReference>